<sequence length="168" mass="18948">MSVVWEELRAQWLQLGAQPKSWERYMARTGDTRGDGGSPNPSSASSMRLILVGVRQLSGNLYTSLLQYMPANPTLTRLPSGIQSIVPSSAFVNATGRRLMSCTVQLGRLIREFVSFMWRRIYSSVPNMRRYLTTQYSLLLMRITTWMISHTGSVLASPYCSIRSFPTS</sequence>
<reference evidence="1" key="1">
    <citation type="submission" date="2020-11" db="EMBL/GenBank/DDBJ databases">
        <title>RNA virus dark matter in the feces of wild birds.</title>
        <authorList>
            <person name="Lu X."/>
            <person name="Yang X.S."/>
            <person name="Zhang W."/>
        </authorList>
    </citation>
    <scope>NUCLEOTIDE SEQUENCE</scope>
    <source>
        <strain evidence="1">Warbler204con112</strain>
    </source>
</reference>
<protein>
    <submittedName>
        <fullName evidence="1">Uncharacterized protein</fullName>
    </submittedName>
</protein>
<evidence type="ECO:0000313" key="1">
    <source>
        <dbReference type="EMBL" id="UGO57282.1"/>
    </source>
</evidence>
<organism evidence="1">
    <name type="scientific">Riboviria sp</name>
    <dbReference type="NCBI Taxonomy" id="2585031"/>
    <lineage>
        <taxon>Viruses</taxon>
        <taxon>Riboviria</taxon>
    </lineage>
</organism>
<dbReference type="EMBL" id="MW239305">
    <property type="protein sequence ID" value="UGO57282.1"/>
    <property type="molecule type" value="Genomic_RNA"/>
</dbReference>
<name>A0A8K1U2P8_9VIRU</name>
<proteinExistence type="predicted"/>
<accession>A0A8K1U2P8</accession>